<reference evidence="1" key="3">
    <citation type="submission" date="2022-06" db="UniProtKB">
        <authorList>
            <consortium name="EnsemblPlants"/>
        </authorList>
    </citation>
    <scope>IDENTIFICATION</scope>
</reference>
<protein>
    <submittedName>
        <fullName evidence="1">Uncharacterized protein</fullName>
    </submittedName>
</protein>
<name>A0A8R7QJI7_TRIUA</name>
<evidence type="ECO:0000313" key="1">
    <source>
        <dbReference type="EnsemblPlants" id="TuG1812G0500004409.01.T01.cds330917"/>
    </source>
</evidence>
<dbReference type="EnsemblPlants" id="TuG1812G0500004409.01.T01">
    <property type="protein sequence ID" value="TuG1812G0500004409.01.T01.cds330917"/>
    <property type="gene ID" value="TuG1812G0500004409.01"/>
</dbReference>
<keyword evidence="2" id="KW-1185">Reference proteome</keyword>
<proteinExistence type="predicted"/>
<evidence type="ECO:0000313" key="2">
    <source>
        <dbReference type="Proteomes" id="UP000015106"/>
    </source>
</evidence>
<reference evidence="1" key="2">
    <citation type="submission" date="2018-03" db="EMBL/GenBank/DDBJ databases">
        <title>The Triticum urartu genome reveals the dynamic nature of wheat genome evolution.</title>
        <authorList>
            <person name="Ling H."/>
            <person name="Ma B."/>
            <person name="Shi X."/>
            <person name="Liu H."/>
            <person name="Dong L."/>
            <person name="Sun H."/>
            <person name="Cao Y."/>
            <person name="Gao Q."/>
            <person name="Zheng S."/>
            <person name="Li Y."/>
            <person name="Yu Y."/>
            <person name="Du H."/>
            <person name="Qi M."/>
            <person name="Li Y."/>
            <person name="Yu H."/>
            <person name="Cui Y."/>
            <person name="Wang N."/>
            <person name="Chen C."/>
            <person name="Wu H."/>
            <person name="Zhao Y."/>
            <person name="Zhang J."/>
            <person name="Li Y."/>
            <person name="Zhou W."/>
            <person name="Zhang B."/>
            <person name="Hu W."/>
            <person name="Eijk M."/>
            <person name="Tang J."/>
            <person name="Witsenboer H."/>
            <person name="Zhao S."/>
            <person name="Li Z."/>
            <person name="Zhang A."/>
            <person name="Wang D."/>
            <person name="Liang C."/>
        </authorList>
    </citation>
    <scope>NUCLEOTIDE SEQUENCE [LARGE SCALE GENOMIC DNA]</scope>
    <source>
        <strain evidence="1">cv. G1812</strain>
    </source>
</reference>
<organism evidence="1 2">
    <name type="scientific">Triticum urartu</name>
    <name type="common">Red wild einkorn</name>
    <name type="synonym">Crithodium urartu</name>
    <dbReference type="NCBI Taxonomy" id="4572"/>
    <lineage>
        <taxon>Eukaryota</taxon>
        <taxon>Viridiplantae</taxon>
        <taxon>Streptophyta</taxon>
        <taxon>Embryophyta</taxon>
        <taxon>Tracheophyta</taxon>
        <taxon>Spermatophyta</taxon>
        <taxon>Magnoliopsida</taxon>
        <taxon>Liliopsida</taxon>
        <taxon>Poales</taxon>
        <taxon>Poaceae</taxon>
        <taxon>BOP clade</taxon>
        <taxon>Pooideae</taxon>
        <taxon>Triticodae</taxon>
        <taxon>Triticeae</taxon>
        <taxon>Triticinae</taxon>
        <taxon>Triticum</taxon>
    </lineage>
</organism>
<reference evidence="2" key="1">
    <citation type="journal article" date="2013" name="Nature">
        <title>Draft genome of the wheat A-genome progenitor Triticum urartu.</title>
        <authorList>
            <person name="Ling H.Q."/>
            <person name="Zhao S."/>
            <person name="Liu D."/>
            <person name="Wang J."/>
            <person name="Sun H."/>
            <person name="Zhang C."/>
            <person name="Fan H."/>
            <person name="Li D."/>
            <person name="Dong L."/>
            <person name="Tao Y."/>
            <person name="Gao C."/>
            <person name="Wu H."/>
            <person name="Li Y."/>
            <person name="Cui Y."/>
            <person name="Guo X."/>
            <person name="Zheng S."/>
            <person name="Wang B."/>
            <person name="Yu K."/>
            <person name="Liang Q."/>
            <person name="Yang W."/>
            <person name="Lou X."/>
            <person name="Chen J."/>
            <person name="Feng M."/>
            <person name="Jian J."/>
            <person name="Zhang X."/>
            <person name="Luo G."/>
            <person name="Jiang Y."/>
            <person name="Liu J."/>
            <person name="Wang Z."/>
            <person name="Sha Y."/>
            <person name="Zhang B."/>
            <person name="Wu H."/>
            <person name="Tang D."/>
            <person name="Shen Q."/>
            <person name="Xue P."/>
            <person name="Zou S."/>
            <person name="Wang X."/>
            <person name="Liu X."/>
            <person name="Wang F."/>
            <person name="Yang Y."/>
            <person name="An X."/>
            <person name="Dong Z."/>
            <person name="Zhang K."/>
            <person name="Zhang X."/>
            <person name="Luo M.C."/>
            <person name="Dvorak J."/>
            <person name="Tong Y."/>
            <person name="Wang J."/>
            <person name="Yang H."/>
            <person name="Li Z."/>
            <person name="Wang D."/>
            <person name="Zhang A."/>
            <person name="Wang J."/>
        </authorList>
    </citation>
    <scope>NUCLEOTIDE SEQUENCE</scope>
    <source>
        <strain evidence="2">cv. G1812</strain>
    </source>
</reference>
<sequence length="82" mass="9718">MIIFLKLNIQPRWKAYNYPHVTRVGITQISQQPRHIRNQNTLSSQHTGAMIQGSAFSSLFTYLDRCLIFRRFLLSLLILFFF</sequence>
<dbReference type="AlphaFoldDB" id="A0A8R7QJI7"/>
<dbReference type="Proteomes" id="UP000015106">
    <property type="component" value="Chromosome 5"/>
</dbReference>
<dbReference type="Gramene" id="TuG1812G0500004409.01.T01">
    <property type="protein sequence ID" value="TuG1812G0500004409.01.T01.cds330917"/>
    <property type="gene ID" value="TuG1812G0500004409.01"/>
</dbReference>
<accession>A0A8R7QJI7</accession>